<accession>A0A4P7UHK3</accession>
<feature type="chain" id="PRO_5020567158" description="Tetratricopeptide repeat protein" evidence="1">
    <location>
        <begin position="32"/>
        <end position="119"/>
    </location>
</feature>
<evidence type="ECO:0000256" key="1">
    <source>
        <dbReference type="SAM" id="SignalP"/>
    </source>
</evidence>
<sequence>MKTLLNNICALCLAVSAALPLAALPSAPALADSMSTYSGQSASDAQAKREATDRANYLYDANKHSLAYLDQARQFREQGRYELARQRYLQALSICADDQTLSVIKRELSGIELLLRTMR</sequence>
<dbReference type="AlphaFoldDB" id="A0A4P7UHK3"/>
<evidence type="ECO:0000313" key="3">
    <source>
        <dbReference type="Proteomes" id="UP000297065"/>
    </source>
</evidence>
<organism evidence="2 3">
    <name type="scientific">Desulfovibrio desulfuricans</name>
    <dbReference type="NCBI Taxonomy" id="876"/>
    <lineage>
        <taxon>Bacteria</taxon>
        <taxon>Pseudomonadati</taxon>
        <taxon>Thermodesulfobacteriota</taxon>
        <taxon>Desulfovibrionia</taxon>
        <taxon>Desulfovibrionales</taxon>
        <taxon>Desulfovibrionaceae</taxon>
        <taxon>Desulfovibrio</taxon>
    </lineage>
</organism>
<proteinExistence type="predicted"/>
<dbReference type="Proteomes" id="UP000297065">
    <property type="component" value="Chromosome"/>
</dbReference>
<name>A0A4P7UHK3_DESDE</name>
<dbReference type="RefSeq" id="WP_136399895.1">
    <property type="nucleotide sequence ID" value="NZ_CP036295.1"/>
</dbReference>
<dbReference type="EMBL" id="CP036295">
    <property type="protein sequence ID" value="QCC85755.1"/>
    <property type="molecule type" value="Genomic_DNA"/>
</dbReference>
<evidence type="ECO:0000313" key="2">
    <source>
        <dbReference type="EMBL" id="QCC85755.1"/>
    </source>
</evidence>
<feature type="signal peptide" evidence="1">
    <location>
        <begin position="1"/>
        <end position="31"/>
    </location>
</feature>
<evidence type="ECO:0008006" key="4">
    <source>
        <dbReference type="Google" id="ProtNLM"/>
    </source>
</evidence>
<dbReference type="OrthoDB" id="5461341at2"/>
<protein>
    <recommendedName>
        <fullName evidence="4">Tetratricopeptide repeat protein</fullName>
    </recommendedName>
</protein>
<gene>
    <name evidence="2" type="ORF">DDIC_07685</name>
</gene>
<reference evidence="2 3" key="1">
    <citation type="submission" date="2019-02" db="EMBL/GenBank/DDBJ databases">
        <title>Complete Genome Sequence of Desulfovibrio desulfuricans IC1, a Sulfonate Utilizing Anaerobe.</title>
        <authorList>
            <person name="Day L.A."/>
            <person name="De Leon K.B."/>
            <person name="Wall J.D."/>
        </authorList>
    </citation>
    <scope>NUCLEOTIDE SEQUENCE [LARGE SCALE GENOMIC DNA]</scope>
    <source>
        <strain evidence="2 3">IC1</strain>
    </source>
</reference>
<keyword evidence="1" id="KW-0732">Signal</keyword>